<dbReference type="InterPro" id="IPR007461">
    <property type="entry name" value="Ysc84_actin-binding"/>
</dbReference>
<dbReference type="GO" id="GO:0035091">
    <property type="term" value="F:phosphatidylinositol binding"/>
    <property type="evidence" value="ECO:0007669"/>
    <property type="project" value="TreeGrafter"/>
</dbReference>
<protein>
    <recommendedName>
        <fullName evidence="2">Ysc84 actin-binding domain-containing protein</fullName>
    </recommendedName>
</protein>
<dbReference type="PANTHER" id="PTHR15629:SF2">
    <property type="entry name" value="SH3 DOMAIN-CONTAINING YSC84-LIKE PROTEIN 1"/>
    <property type="match status" value="1"/>
</dbReference>
<name>A0A7R9VBI8_9STRA</name>
<evidence type="ECO:0000256" key="1">
    <source>
        <dbReference type="SAM" id="MobiDB-lite"/>
    </source>
</evidence>
<dbReference type="EMBL" id="HBED01000471">
    <property type="protein sequence ID" value="CAD8290886.1"/>
    <property type="molecule type" value="Transcribed_RNA"/>
</dbReference>
<sequence length="278" mass="29221">MEAAQVHTPPKNASRTSLQGMIYNADLALAHALDPTSEGIPKQLAEKCAGIVIVSVVNIGVIFSGNVGSGVLMAKKDDGTWSKPSAVGLSGMGFGLMAGAEMRDVIVLIMDKSTVASLARNEKTKLSSLKFSLIAGPLGRAQQVPVNMAERPGCFSYTYAKGAFGGSSVEDATLSARPKENKFFYGNDATPHQILYEDGAVEVPATSGSAVSDLHTKLALLAGGEVAAPPTEEEKAKSEAKREEADKVAASLREHQDDVVEVNVEEEAKKEEASKSET</sequence>
<dbReference type="InterPro" id="IPR051702">
    <property type="entry name" value="SH3_domain_YSC84-like"/>
</dbReference>
<feature type="compositionally biased region" description="Basic and acidic residues" evidence="1">
    <location>
        <begin position="232"/>
        <end position="258"/>
    </location>
</feature>
<feature type="compositionally biased region" description="Basic and acidic residues" evidence="1">
    <location>
        <begin position="266"/>
        <end position="278"/>
    </location>
</feature>
<dbReference type="PANTHER" id="PTHR15629">
    <property type="entry name" value="SH3YL1 PROTEIN"/>
    <property type="match status" value="1"/>
</dbReference>
<evidence type="ECO:0000313" key="3">
    <source>
        <dbReference type="EMBL" id="CAD8290886.1"/>
    </source>
</evidence>
<feature type="domain" description="Ysc84 actin-binding" evidence="2">
    <location>
        <begin position="91"/>
        <end position="206"/>
    </location>
</feature>
<evidence type="ECO:0000259" key="2">
    <source>
        <dbReference type="Pfam" id="PF04366"/>
    </source>
</evidence>
<proteinExistence type="predicted"/>
<dbReference type="Pfam" id="PF04366">
    <property type="entry name" value="Ysc84"/>
    <property type="match status" value="1"/>
</dbReference>
<feature type="region of interest" description="Disordered" evidence="1">
    <location>
        <begin position="226"/>
        <end position="278"/>
    </location>
</feature>
<accession>A0A7R9VBI8</accession>
<dbReference type="AlphaFoldDB" id="A0A7R9VBI8"/>
<reference evidence="3" key="1">
    <citation type="submission" date="2021-01" db="EMBL/GenBank/DDBJ databases">
        <authorList>
            <person name="Corre E."/>
            <person name="Pelletier E."/>
            <person name="Niang G."/>
            <person name="Scheremetjew M."/>
            <person name="Finn R."/>
            <person name="Kale V."/>
            <person name="Holt S."/>
            <person name="Cochrane G."/>
            <person name="Meng A."/>
            <person name="Brown T."/>
            <person name="Cohen L."/>
        </authorList>
    </citation>
    <scope>NUCLEOTIDE SEQUENCE</scope>
    <source>
        <strain evidence="3">CCMP147</strain>
    </source>
</reference>
<gene>
    <name evidence="3" type="ORF">TDUB1175_LOCUS255</name>
</gene>
<organism evidence="3">
    <name type="scientific">Pseudictyota dubia</name>
    <dbReference type="NCBI Taxonomy" id="2749911"/>
    <lineage>
        <taxon>Eukaryota</taxon>
        <taxon>Sar</taxon>
        <taxon>Stramenopiles</taxon>
        <taxon>Ochrophyta</taxon>
        <taxon>Bacillariophyta</taxon>
        <taxon>Mediophyceae</taxon>
        <taxon>Biddulphiophycidae</taxon>
        <taxon>Eupodiscales</taxon>
        <taxon>Odontellaceae</taxon>
        <taxon>Pseudictyota</taxon>
    </lineage>
</organism>